<sequence>MNLSITTLPQELLDKVFRHCRHDLYALSLTCEALRVATLETLYERILILYDEWIKPNPQVSIKRFDISSPRLRHLLRTILERPNYALFVHHLEVRAFGSRSPSPGWFETRVSATESSHQQIEPYGINQHASRLGLRDSWRQAIGEGLATVLVSLLLSLCPNIQHLTLGVDVIGRNHFLAEFIAQAIVSKSSFHHLKQISIGSGTAERDLSRTMRFAAPNLDPTTYLSFLYFPNLERADLYVFTPTPPDALAWPGAVPQATALKVLRLHETSVTPIALSSLLSTTLGLTTLGYDFCFDFDHELECQEMMSALEVVKSTLEDLQVSCQIWAQGSFPEEFEYEYIVGHLDFHHFELTSLRISPCLLFGLSSDAAPSLPEVCSEYIYVCFGYTDLIKSYYLEAYALSASTTISTASWLMTGPDLY</sequence>
<proteinExistence type="predicted"/>
<dbReference type="EMBL" id="ML977322">
    <property type="protein sequence ID" value="KAF2115673.1"/>
    <property type="molecule type" value="Genomic_DNA"/>
</dbReference>
<evidence type="ECO:0008006" key="3">
    <source>
        <dbReference type="Google" id="ProtNLM"/>
    </source>
</evidence>
<organism evidence="1 2">
    <name type="scientific">Lophiotrema nucula</name>
    <dbReference type="NCBI Taxonomy" id="690887"/>
    <lineage>
        <taxon>Eukaryota</taxon>
        <taxon>Fungi</taxon>
        <taxon>Dikarya</taxon>
        <taxon>Ascomycota</taxon>
        <taxon>Pezizomycotina</taxon>
        <taxon>Dothideomycetes</taxon>
        <taxon>Pleosporomycetidae</taxon>
        <taxon>Pleosporales</taxon>
        <taxon>Lophiotremataceae</taxon>
        <taxon>Lophiotrema</taxon>
    </lineage>
</organism>
<dbReference type="AlphaFoldDB" id="A0A6A5Z9T8"/>
<dbReference type="OrthoDB" id="3720847at2759"/>
<keyword evidence="2" id="KW-1185">Reference proteome</keyword>
<gene>
    <name evidence="1" type="ORF">BDV96DRAFT_54248</name>
</gene>
<dbReference type="Proteomes" id="UP000799770">
    <property type="component" value="Unassembled WGS sequence"/>
</dbReference>
<protein>
    <recommendedName>
        <fullName evidence="3">F-box domain-containing protein</fullName>
    </recommendedName>
</protein>
<evidence type="ECO:0000313" key="2">
    <source>
        <dbReference type="Proteomes" id="UP000799770"/>
    </source>
</evidence>
<accession>A0A6A5Z9T8</accession>
<evidence type="ECO:0000313" key="1">
    <source>
        <dbReference type="EMBL" id="KAF2115673.1"/>
    </source>
</evidence>
<name>A0A6A5Z9T8_9PLEO</name>
<reference evidence="1" key="1">
    <citation type="journal article" date="2020" name="Stud. Mycol.">
        <title>101 Dothideomycetes genomes: a test case for predicting lifestyles and emergence of pathogens.</title>
        <authorList>
            <person name="Haridas S."/>
            <person name="Albert R."/>
            <person name="Binder M."/>
            <person name="Bloem J."/>
            <person name="Labutti K."/>
            <person name="Salamov A."/>
            <person name="Andreopoulos B."/>
            <person name="Baker S."/>
            <person name="Barry K."/>
            <person name="Bills G."/>
            <person name="Bluhm B."/>
            <person name="Cannon C."/>
            <person name="Castanera R."/>
            <person name="Culley D."/>
            <person name="Daum C."/>
            <person name="Ezra D."/>
            <person name="Gonzalez J."/>
            <person name="Henrissat B."/>
            <person name="Kuo A."/>
            <person name="Liang C."/>
            <person name="Lipzen A."/>
            <person name="Lutzoni F."/>
            <person name="Magnuson J."/>
            <person name="Mondo S."/>
            <person name="Nolan M."/>
            <person name="Ohm R."/>
            <person name="Pangilinan J."/>
            <person name="Park H.-J."/>
            <person name="Ramirez L."/>
            <person name="Alfaro M."/>
            <person name="Sun H."/>
            <person name="Tritt A."/>
            <person name="Yoshinaga Y."/>
            <person name="Zwiers L.-H."/>
            <person name="Turgeon B."/>
            <person name="Goodwin S."/>
            <person name="Spatafora J."/>
            <person name="Crous P."/>
            <person name="Grigoriev I."/>
        </authorList>
    </citation>
    <scope>NUCLEOTIDE SEQUENCE</scope>
    <source>
        <strain evidence="1">CBS 627.86</strain>
    </source>
</reference>